<accession>A0A160T956</accession>
<dbReference type="SUPFAM" id="SSF56112">
    <property type="entry name" value="Protein kinase-like (PK-like)"/>
    <property type="match status" value="1"/>
</dbReference>
<dbReference type="InterPro" id="IPR016477">
    <property type="entry name" value="Fructo-/Ketosamine-3-kinase"/>
</dbReference>
<protein>
    <submittedName>
        <fullName evidence="1">Ribulosamine/erythrulosamine 3-kinase potentially involved in protein deglycation</fullName>
    </submittedName>
</protein>
<dbReference type="InterPro" id="IPR011009">
    <property type="entry name" value="Kinase-like_dom_sf"/>
</dbReference>
<dbReference type="Gene3D" id="3.90.1200.10">
    <property type="match status" value="1"/>
</dbReference>
<dbReference type="Pfam" id="PF03881">
    <property type="entry name" value="Fructosamin_kin"/>
    <property type="match status" value="1"/>
</dbReference>
<proteinExistence type="predicted"/>
<dbReference type="EMBL" id="CZQC01000001">
    <property type="protein sequence ID" value="CUS40013.1"/>
    <property type="molecule type" value="Genomic_DNA"/>
</dbReference>
<dbReference type="PANTHER" id="PTHR12149">
    <property type="entry name" value="FRUCTOSAMINE 3 KINASE-RELATED PROTEIN"/>
    <property type="match status" value="1"/>
</dbReference>
<sequence>MTATLLRSTESAQYLLTRILADAVDQRLLLPAASELTSYSQHLNTAQQQYCVRTEAGDFFIKRLSAEGTGIERFRAEQDGLLRIMETQSIVTAQPITCGVVDGHSYLILTHTPLAVHGDWLEAGRHIAEMHSHTSDKGYGFEHTTFCGDTPQNNNWSNHWAHFFSEQRIAPLLTQLEMRGDGIRGRERILARCQTRLLGHQPEASLLHGDLWSGNIAFRPDVESSRPVVFDPACYYGDAETDLAMTELFGRFPEAFYKGYQSVRSIDDGYAMRRPVYQLYHVLNHAVLFGNHYMDQAREIIKGLAN</sequence>
<evidence type="ECO:0000313" key="1">
    <source>
        <dbReference type="EMBL" id="CUS40013.1"/>
    </source>
</evidence>
<name>A0A160T956_9ZZZZ</name>
<dbReference type="GO" id="GO:0016301">
    <property type="term" value="F:kinase activity"/>
    <property type="evidence" value="ECO:0007669"/>
    <property type="project" value="UniProtKB-KW"/>
</dbReference>
<reference evidence="1" key="1">
    <citation type="submission" date="2015-10" db="EMBL/GenBank/DDBJ databases">
        <authorList>
            <person name="Gilbert D.G."/>
        </authorList>
    </citation>
    <scope>NUCLEOTIDE SEQUENCE</scope>
</reference>
<dbReference type="PIRSF" id="PIRSF006221">
    <property type="entry name" value="Ketosamine-3-kinase"/>
    <property type="match status" value="1"/>
</dbReference>
<keyword evidence="1" id="KW-0808">Transferase</keyword>
<keyword evidence="1" id="KW-0418">Kinase</keyword>
<gene>
    <name evidence="1" type="ORF">MGWOODY_Tha2084</name>
</gene>
<dbReference type="AlphaFoldDB" id="A0A160T956"/>
<dbReference type="PANTHER" id="PTHR12149:SF8">
    <property type="entry name" value="PROTEIN-RIBULOSAMINE 3-KINASE"/>
    <property type="match status" value="1"/>
</dbReference>
<organism evidence="1">
    <name type="scientific">hydrothermal vent metagenome</name>
    <dbReference type="NCBI Taxonomy" id="652676"/>
    <lineage>
        <taxon>unclassified sequences</taxon>
        <taxon>metagenomes</taxon>
        <taxon>ecological metagenomes</taxon>
    </lineage>
</organism>
<dbReference type="Gene3D" id="3.30.200.20">
    <property type="entry name" value="Phosphorylase Kinase, domain 1"/>
    <property type="match status" value="1"/>
</dbReference>